<reference evidence="1" key="1">
    <citation type="submission" date="2023-07" db="EMBL/GenBank/DDBJ databases">
        <title>Chromosome-level Genome Assembly of Striped Snakehead (Channa striata).</title>
        <authorList>
            <person name="Liu H."/>
        </authorList>
    </citation>
    <scope>NUCLEOTIDE SEQUENCE</scope>
    <source>
        <strain evidence="1">Gz</strain>
        <tissue evidence="1">Muscle</tissue>
    </source>
</reference>
<proteinExistence type="predicted"/>
<evidence type="ECO:0000313" key="1">
    <source>
        <dbReference type="EMBL" id="KAK2847279.1"/>
    </source>
</evidence>
<comment type="caution">
    <text evidence="1">The sequence shown here is derived from an EMBL/GenBank/DDBJ whole genome shotgun (WGS) entry which is preliminary data.</text>
</comment>
<dbReference type="EMBL" id="JAUPFM010000007">
    <property type="protein sequence ID" value="KAK2847279.1"/>
    <property type="molecule type" value="Genomic_DNA"/>
</dbReference>
<organism evidence="1 2">
    <name type="scientific">Channa striata</name>
    <name type="common">Snakehead murrel</name>
    <name type="synonym">Ophicephalus striatus</name>
    <dbReference type="NCBI Taxonomy" id="64152"/>
    <lineage>
        <taxon>Eukaryota</taxon>
        <taxon>Metazoa</taxon>
        <taxon>Chordata</taxon>
        <taxon>Craniata</taxon>
        <taxon>Vertebrata</taxon>
        <taxon>Euteleostomi</taxon>
        <taxon>Actinopterygii</taxon>
        <taxon>Neopterygii</taxon>
        <taxon>Teleostei</taxon>
        <taxon>Neoteleostei</taxon>
        <taxon>Acanthomorphata</taxon>
        <taxon>Anabantaria</taxon>
        <taxon>Anabantiformes</taxon>
        <taxon>Channoidei</taxon>
        <taxon>Channidae</taxon>
        <taxon>Channa</taxon>
    </lineage>
</organism>
<dbReference type="Proteomes" id="UP001187415">
    <property type="component" value="Unassembled WGS sequence"/>
</dbReference>
<protein>
    <submittedName>
        <fullName evidence="1">Uncharacterized protein</fullName>
    </submittedName>
</protein>
<evidence type="ECO:0000313" key="2">
    <source>
        <dbReference type="Proteomes" id="UP001187415"/>
    </source>
</evidence>
<name>A0AA88MXI4_CHASR</name>
<keyword evidence="2" id="KW-1185">Reference proteome</keyword>
<accession>A0AA88MXI4</accession>
<dbReference type="AlphaFoldDB" id="A0AA88MXI4"/>
<sequence>MWSELLSISFLHIDIKLHLQSSRQNKIKIYIGLERVLRSGPVLTQTGPSWTSEDFPTLPVKSNVFGIWKL</sequence>
<gene>
    <name evidence="1" type="ORF">Q5P01_010278</name>
</gene>